<accession>A0A2S6AQ73</accession>
<proteinExistence type="predicted"/>
<dbReference type="AlphaFoldDB" id="A0A2S6AQ73"/>
<dbReference type="Gene3D" id="3.90.700.10">
    <property type="entry name" value="Succinate dehydrogenase/fumarate reductase flavoprotein, catalytic domain"/>
    <property type="match status" value="1"/>
</dbReference>
<dbReference type="Proteomes" id="UP000239874">
    <property type="component" value="Unassembled WGS sequence"/>
</dbReference>
<feature type="domain" description="FAD-dependent oxidoreductase 2 FAD-binding" evidence="5">
    <location>
        <begin position="20"/>
        <end position="509"/>
    </location>
</feature>
<keyword evidence="3" id="KW-0274">FAD</keyword>
<evidence type="ECO:0000256" key="2">
    <source>
        <dbReference type="ARBA" id="ARBA00022630"/>
    </source>
</evidence>
<dbReference type="PROSITE" id="PS51257">
    <property type="entry name" value="PROKAR_LIPOPROTEIN"/>
    <property type="match status" value="1"/>
</dbReference>
<gene>
    <name evidence="6" type="ORF">C5E45_14590</name>
</gene>
<organism evidence="6 7">
    <name type="scientific">Nocardia nova</name>
    <dbReference type="NCBI Taxonomy" id="37330"/>
    <lineage>
        <taxon>Bacteria</taxon>
        <taxon>Bacillati</taxon>
        <taxon>Actinomycetota</taxon>
        <taxon>Actinomycetes</taxon>
        <taxon>Mycobacteriales</taxon>
        <taxon>Nocardiaceae</taxon>
        <taxon>Nocardia</taxon>
    </lineage>
</organism>
<dbReference type="NCBIfam" id="NF005511">
    <property type="entry name" value="PRK07121.1-4"/>
    <property type="match status" value="1"/>
</dbReference>
<dbReference type="Pfam" id="PF00890">
    <property type="entry name" value="FAD_binding_2"/>
    <property type="match status" value="1"/>
</dbReference>
<dbReference type="GO" id="GO:0008202">
    <property type="term" value="P:steroid metabolic process"/>
    <property type="evidence" value="ECO:0007669"/>
    <property type="project" value="UniProtKB-ARBA"/>
</dbReference>
<dbReference type="InterPro" id="IPR027477">
    <property type="entry name" value="Succ_DH/fumarate_Rdtase_cat_sf"/>
</dbReference>
<dbReference type="Gene3D" id="3.50.50.60">
    <property type="entry name" value="FAD/NAD(P)-binding domain"/>
    <property type="match status" value="3"/>
</dbReference>
<evidence type="ECO:0000256" key="1">
    <source>
        <dbReference type="ARBA" id="ARBA00001974"/>
    </source>
</evidence>
<keyword evidence="2" id="KW-0285">Flavoprotein</keyword>
<evidence type="ECO:0000256" key="4">
    <source>
        <dbReference type="ARBA" id="ARBA00023002"/>
    </source>
</evidence>
<evidence type="ECO:0000259" key="5">
    <source>
        <dbReference type="Pfam" id="PF00890"/>
    </source>
</evidence>
<comment type="cofactor">
    <cofactor evidence="1">
        <name>FAD</name>
        <dbReference type="ChEBI" id="CHEBI:57692"/>
    </cofactor>
</comment>
<dbReference type="GO" id="GO:0033765">
    <property type="term" value="F:steroid dehydrogenase activity, acting on the CH-CH group of donors"/>
    <property type="evidence" value="ECO:0007669"/>
    <property type="project" value="UniProtKB-ARBA"/>
</dbReference>
<dbReference type="InterPro" id="IPR050315">
    <property type="entry name" value="FAD-oxidoreductase_2"/>
</dbReference>
<dbReference type="EMBL" id="PSZC01000009">
    <property type="protein sequence ID" value="PPJ37364.1"/>
    <property type="molecule type" value="Genomic_DNA"/>
</dbReference>
<evidence type="ECO:0000313" key="6">
    <source>
        <dbReference type="EMBL" id="PPJ37364.1"/>
    </source>
</evidence>
<evidence type="ECO:0000313" key="7">
    <source>
        <dbReference type="Proteomes" id="UP000239874"/>
    </source>
</evidence>
<dbReference type="SUPFAM" id="SSF56425">
    <property type="entry name" value="Succinate dehydrogenase/fumarate reductase flavoprotein, catalytic domain"/>
    <property type="match status" value="1"/>
</dbReference>
<name>A0A2S6AQ73_9NOCA</name>
<reference evidence="6 7" key="1">
    <citation type="submission" date="2018-02" db="EMBL/GenBank/DDBJ databases">
        <title>8 Nocardia nova and 1 Nocardia cyriacigeorgica strain used for evolution to TMP-SMX.</title>
        <authorList>
            <person name="Mehta H."/>
            <person name="Weng J."/>
            <person name="Shamoo Y."/>
        </authorList>
    </citation>
    <scope>NUCLEOTIDE SEQUENCE [LARGE SCALE GENOMIC DNA]</scope>
    <source>
        <strain evidence="6 7">MDA3139</strain>
    </source>
</reference>
<keyword evidence="4" id="KW-0560">Oxidoreductase</keyword>
<dbReference type="SUPFAM" id="SSF51905">
    <property type="entry name" value="FAD/NAD(P)-binding domain"/>
    <property type="match status" value="1"/>
</dbReference>
<dbReference type="InterPro" id="IPR003953">
    <property type="entry name" value="FAD-dep_OxRdtase_2_FAD-bd"/>
</dbReference>
<dbReference type="OrthoDB" id="337830at2"/>
<evidence type="ECO:0000256" key="3">
    <source>
        <dbReference type="ARBA" id="ARBA00022827"/>
    </source>
</evidence>
<dbReference type="InterPro" id="IPR036188">
    <property type="entry name" value="FAD/NAD-bd_sf"/>
</dbReference>
<dbReference type="PANTHER" id="PTHR43400">
    <property type="entry name" value="FUMARATE REDUCTASE"/>
    <property type="match status" value="1"/>
</dbReference>
<comment type="caution">
    <text evidence="6">The sequence shown here is derived from an EMBL/GenBank/DDBJ whole genome shotgun (WGS) entry which is preliminary data.</text>
</comment>
<protein>
    <submittedName>
        <fullName evidence="6">Succinate dehydrogenase</fullName>
    </submittedName>
</protein>
<dbReference type="PANTHER" id="PTHR43400:SF10">
    <property type="entry name" value="3-OXOSTEROID 1-DEHYDROGENASE"/>
    <property type="match status" value="1"/>
</dbReference>
<sequence>MRSGTVSEQGPATTPEQVYDVVVVGFGGAGACAAIAAAEAGASVLVVDRFYGGGSTTHSGGVVYAGGGTPAQREAGVTDTAEAMFTYLAQEAGDAVGTATLRRFVDGSPAMIEWLTRQGVPFEGSLCPYKTSYPTNRHFLYYSGNEQVPSYADNAAPAPRGHRVRAKNFSGAAFYATLRDAALGKGIEFRPLAEVRELIVANGAVVGVEFDAPDPGVFGRRHKIRTEIAAKAEVWHPPLGDRLMAKVVSAQRKRSTRHRVLARGGVVLCTGGFGQNKELVRRHAPAWTEVSPLAAGGDDGAGLRLGAQVDAATSHLHKMSGWKFISPPSGFLEGVAVGMEGDRFANEQLYGATMSEPLIEQQGGRGFLILDAPGWRTARRQAREQSAFFQVPQSLYIFSPFGHRRAATVQALASACGIDPAGLAATVAKYNQDIEAGRPDRFGKADQYRRVLDRGPYFAVNLAPGVSPAYPFPFITLGGLAVDEDTGAVRRATGGTVPGLYAAGRAAVGICSNSYVSGLSLADAVFSGRRAGEHAARSGRDVEILELKNQETR</sequence>